<proteinExistence type="predicted"/>
<reference evidence="2" key="1">
    <citation type="journal article" date="2016" name="BMC Genomics">
        <title>A multi-substrate approach for functional metagenomics-based screening for (hemi)cellulases in two wheat straw-degrading microbial consortia unveils novel thermoalkaliphilic enzymes.</title>
        <authorList>
            <person name="Maruthamuthu M."/>
            <person name="Jimenez D.J."/>
            <person name="Stevens P."/>
            <person name="van Elsas J.D."/>
        </authorList>
    </citation>
    <scope>NUCLEOTIDE SEQUENCE</scope>
    <source>
        <strain evidence="2">NT18-17Contig1</strain>
    </source>
</reference>
<evidence type="ECO:0000313" key="2">
    <source>
        <dbReference type="EMBL" id="AMK07538.1"/>
    </source>
</evidence>
<accession>A0A140D6N0</accession>
<dbReference type="AlphaFoldDB" id="A0A140D6N0"/>
<keyword evidence="1" id="KW-0732">Signal</keyword>
<organism evidence="2">
    <name type="scientific">alpha proteobacterium NT18-17</name>
    <dbReference type="NCBI Taxonomy" id="1778876"/>
    <lineage>
        <taxon>Bacteria</taxon>
        <taxon>Pseudomonadati</taxon>
        <taxon>Pseudomonadota</taxon>
        <taxon>Alphaproteobacteria</taxon>
    </lineage>
</organism>
<feature type="chain" id="PRO_5007301843" evidence="1">
    <location>
        <begin position="25"/>
        <end position="223"/>
    </location>
</feature>
<feature type="signal peptide" evidence="1">
    <location>
        <begin position="1"/>
        <end position="24"/>
    </location>
</feature>
<dbReference type="EMBL" id="KU505146">
    <property type="protein sequence ID" value="AMK07538.1"/>
    <property type="molecule type" value="Genomic_DNA"/>
</dbReference>
<name>A0A140D6N0_9PROT</name>
<sequence>MVLSRKMLVGVALSALLSTAPAMAQVVTEAPLVQEGNDLVLTTVGHQFKLPLPDWLTAAERLSGNVQPLVETSFRSDPTQALLEIYPKGETSEAWTKLYGARITLEADRPLTDYRSAVMYGYSQTCNPKLSGFFQFGEDAGDNLAPLGYVCGAYLDRLEGYSGQGEVMVMAFSKTEKGVAIVYQEWRGPLFDPSDPTTWPVSTDMLTARAEQLQTQATLSLAD</sequence>
<evidence type="ECO:0000256" key="1">
    <source>
        <dbReference type="SAM" id="SignalP"/>
    </source>
</evidence>
<protein>
    <submittedName>
        <fullName evidence="2">Uncharacterized protein</fullName>
    </submittedName>
</protein>